<reference evidence="7 8" key="1">
    <citation type="submission" date="2018-07" db="EMBL/GenBank/DDBJ databases">
        <title>The complete nuclear genome of the prasinophyte Chloropicon primus (CCMP1205).</title>
        <authorList>
            <person name="Pombert J.-F."/>
            <person name="Otis C."/>
            <person name="Turmel M."/>
            <person name="Lemieux C."/>
        </authorList>
    </citation>
    <scope>NUCLEOTIDE SEQUENCE [LARGE SCALE GENOMIC DNA]</scope>
    <source>
        <strain evidence="7 8">CCMP1205</strain>
    </source>
</reference>
<evidence type="ECO:0000256" key="3">
    <source>
        <dbReference type="PROSITE-ProRule" id="PRU00277"/>
    </source>
</evidence>
<dbReference type="InterPro" id="IPR019734">
    <property type="entry name" value="TPR_rpt"/>
</dbReference>
<dbReference type="AlphaFoldDB" id="A0A5B8MJQ5"/>
<feature type="domain" description="PPIase FKBP-type" evidence="6">
    <location>
        <begin position="310"/>
        <end position="406"/>
    </location>
</feature>
<evidence type="ECO:0000313" key="7">
    <source>
        <dbReference type="EMBL" id="QDZ20314.1"/>
    </source>
</evidence>
<keyword evidence="3" id="KW-0697">Rotamase</keyword>
<keyword evidence="8" id="KW-1185">Reference proteome</keyword>
<keyword evidence="3 7" id="KW-0413">Isomerase</keyword>
<keyword evidence="5" id="KW-0175">Coiled coil</keyword>
<evidence type="ECO:0000256" key="5">
    <source>
        <dbReference type="SAM" id="Coils"/>
    </source>
</evidence>
<dbReference type="EMBL" id="CP031037">
    <property type="protein sequence ID" value="QDZ20314.1"/>
    <property type="molecule type" value="Genomic_DNA"/>
</dbReference>
<dbReference type="Gene3D" id="3.10.50.40">
    <property type="match status" value="3"/>
</dbReference>
<dbReference type="PROSITE" id="PS50005">
    <property type="entry name" value="TPR"/>
    <property type="match status" value="1"/>
</dbReference>
<evidence type="ECO:0000256" key="1">
    <source>
        <dbReference type="ARBA" id="ARBA00022737"/>
    </source>
</evidence>
<keyword evidence="2 4" id="KW-0802">TPR repeat</keyword>
<feature type="domain" description="PPIase FKBP-type" evidence="6">
    <location>
        <begin position="69"/>
        <end position="166"/>
    </location>
</feature>
<dbReference type="InterPro" id="IPR050754">
    <property type="entry name" value="FKBP4/5/8-like"/>
</dbReference>
<dbReference type="PANTHER" id="PTHR46512">
    <property type="entry name" value="PEPTIDYLPROLYL ISOMERASE"/>
    <property type="match status" value="1"/>
</dbReference>
<dbReference type="SUPFAM" id="SSF54534">
    <property type="entry name" value="FKBP-like"/>
    <property type="match status" value="3"/>
</dbReference>
<accession>A0A5B8MJQ5</accession>
<evidence type="ECO:0000256" key="4">
    <source>
        <dbReference type="PROSITE-ProRule" id="PRU00339"/>
    </source>
</evidence>
<organism evidence="7 8">
    <name type="scientific">Chloropicon primus</name>
    <dbReference type="NCBI Taxonomy" id="1764295"/>
    <lineage>
        <taxon>Eukaryota</taxon>
        <taxon>Viridiplantae</taxon>
        <taxon>Chlorophyta</taxon>
        <taxon>Chloropicophyceae</taxon>
        <taxon>Chloropicales</taxon>
        <taxon>Chloropicaceae</taxon>
        <taxon>Chloropicon</taxon>
    </lineage>
</organism>
<dbReference type="SMART" id="SM00028">
    <property type="entry name" value="TPR"/>
    <property type="match status" value="2"/>
</dbReference>
<gene>
    <name evidence="7" type="ORF">A3770_04p28320</name>
</gene>
<dbReference type="EC" id="5.2.1.8" evidence="3"/>
<name>A0A5B8MJQ5_9CHLO</name>
<evidence type="ECO:0000259" key="6">
    <source>
        <dbReference type="PROSITE" id="PS50059"/>
    </source>
</evidence>
<feature type="coiled-coil region" evidence="5">
    <location>
        <begin position="541"/>
        <end position="568"/>
    </location>
</feature>
<evidence type="ECO:0000256" key="2">
    <source>
        <dbReference type="ARBA" id="ARBA00022803"/>
    </source>
</evidence>
<dbReference type="InterPro" id="IPR001179">
    <property type="entry name" value="PPIase_FKBP_dom"/>
</dbReference>
<dbReference type="SUPFAM" id="SSF48452">
    <property type="entry name" value="TPR-like"/>
    <property type="match status" value="1"/>
</dbReference>
<dbReference type="Proteomes" id="UP000316726">
    <property type="component" value="Chromosome 4"/>
</dbReference>
<sequence>MAPAGSMDFRRFMEALSLACAKAEPPIEPSIDTAAKHWTARKEQALLEQGAVLKVVNEEGRGDANAEEGDLVKFHYAVAFESKPSQVIASTREDGKPGVFVLGKKGSLGRLPRGMEIALQSMKEGERSSFTIKPSFGFGHPDCSWTLEGCGTEATLNMDLELVSITKGVCVQVVKEDSVVKETLKDGTGWENPRPPYKVVAEIKVGDRKEEPRPLHFTCGSSAIPELLEEAIGQMFQGEVARIYARECLGSSDLVPASTCPSEGPVALHTYEVSLLEVIQVRDVVGTQEVMKSRVKNGEGEFPIDCPIVDCAMKIRCVGKLKGSGEVFWDTDEEGGGEPFGLETGLNVVPDGLEMCLKLMVPGETSVIQCAPKYAYDDLRSRQDRVAGRVPAGSEVEWEVTLLEFEKPKKLADLPLEEATAEAEQRKRKANALFNSGRFKYAQAKYEELLRDLKALVDTGAMMEAGGESEALGRLAVSCTLNLAACAQRQGQHVEALKHCNKVLEMDPENPKAFYRRGQTHAHLSEWDAARRDYKSMASASEDLKSEADAQLERIDRLERDALQKQKKQFQGFFNR</sequence>
<dbReference type="InterPro" id="IPR046357">
    <property type="entry name" value="PPIase_dom_sf"/>
</dbReference>
<proteinExistence type="predicted"/>
<dbReference type="InterPro" id="IPR011990">
    <property type="entry name" value="TPR-like_helical_dom_sf"/>
</dbReference>
<dbReference type="GO" id="GO:0003755">
    <property type="term" value="F:peptidyl-prolyl cis-trans isomerase activity"/>
    <property type="evidence" value="ECO:0007669"/>
    <property type="project" value="UniProtKB-KW"/>
</dbReference>
<dbReference type="PANTHER" id="PTHR46512:SF8">
    <property type="entry name" value="PEPTIDYLPROLYL ISOMERASE"/>
    <property type="match status" value="1"/>
</dbReference>
<dbReference type="PROSITE" id="PS50059">
    <property type="entry name" value="FKBP_PPIASE"/>
    <property type="match status" value="2"/>
</dbReference>
<keyword evidence="1" id="KW-0677">Repeat</keyword>
<protein>
    <recommendedName>
        <fullName evidence="3">peptidylprolyl isomerase</fullName>
        <ecNumber evidence="3">5.2.1.8</ecNumber>
    </recommendedName>
</protein>
<feature type="repeat" description="TPR" evidence="4">
    <location>
        <begin position="477"/>
        <end position="510"/>
    </location>
</feature>
<dbReference type="OrthoDB" id="1902587at2759"/>
<evidence type="ECO:0000313" key="8">
    <source>
        <dbReference type="Proteomes" id="UP000316726"/>
    </source>
</evidence>
<dbReference type="Gene3D" id="1.25.40.10">
    <property type="entry name" value="Tetratricopeptide repeat domain"/>
    <property type="match status" value="1"/>
</dbReference>
<dbReference type="STRING" id="1764295.A0A5B8MJQ5"/>
<dbReference type="Pfam" id="PF00254">
    <property type="entry name" value="FKBP_C"/>
    <property type="match status" value="2"/>
</dbReference>
<comment type="catalytic activity">
    <reaction evidence="3">
        <text>[protein]-peptidylproline (omega=180) = [protein]-peptidylproline (omega=0)</text>
        <dbReference type="Rhea" id="RHEA:16237"/>
        <dbReference type="Rhea" id="RHEA-COMP:10747"/>
        <dbReference type="Rhea" id="RHEA-COMP:10748"/>
        <dbReference type="ChEBI" id="CHEBI:83833"/>
        <dbReference type="ChEBI" id="CHEBI:83834"/>
        <dbReference type="EC" id="5.2.1.8"/>
    </reaction>
</comment>
<dbReference type="Pfam" id="PF00515">
    <property type="entry name" value="TPR_1"/>
    <property type="match status" value="1"/>
</dbReference>